<dbReference type="SMART" id="SM00249">
    <property type="entry name" value="PHD"/>
    <property type="match status" value="1"/>
</dbReference>
<evidence type="ECO:0000256" key="3">
    <source>
        <dbReference type="ARBA" id="ARBA00022833"/>
    </source>
</evidence>
<dbReference type="InterPro" id="IPR001965">
    <property type="entry name" value="Znf_PHD"/>
</dbReference>
<evidence type="ECO:0000256" key="5">
    <source>
        <dbReference type="SAM" id="MobiDB-lite"/>
    </source>
</evidence>
<feature type="region of interest" description="Disordered" evidence="5">
    <location>
        <begin position="769"/>
        <end position="801"/>
    </location>
</feature>
<feature type="domain" description="PHD-type" evidence="6">
    <location>
        <begin position="619"/>
        <end position="672"/>
    </location>
</feature>
<evidence type="ECO:0000313" key="7">
    <source>
        <dbReference type="EMBL" id="KAK0516711.1"/>
    </source>
</evidence>
<feature type="compositionally biased region" description="Polar residues" evidence="5">
    <location>
        <begin position="439"/>
        <end position="450"/>
    </location>
</feature>
<feature type="region of interest" description="Disordered" evidence="5">
    <location>
        <begin position="439"/>
        <end position="472"/>
    </location>
</feature>
<evidence type="ECO:0000256" key="1">
    <source>
        <dbReference type="ARBA" id="ARBA00022723"/>
    </source>
</evidence>
<dbReference type="InterPro" id="IPR013083">
    <property type="entry name" value="Znf_RING/FYVE/PHD"/>
</dbReference>
<name>A0AA39RAL5_9LECA</name>
<dbReference type="InterPro" id="IPR011011">
    <property type="entry name" value="Znf_FYVE_PHD"/>
</dbReference>
<keyword evidence="8" id="KW-1185">Reference proteome</keyword>
<feature type="compositionally biased region" description="Low complexity" evidence="5">
    <location>
        <begin position="451"/>
        <end position="466"/>
    </location>
</feature>
<evidence type="ECO:0000313" key="8">
    <source>
        <dbReference type="Proteomes" id="UP001166286"/>
    </source>
</evidence>
<evidence type="ECO:0000256" key="2">
    <source>
        <dbReference type="ARBA" id="ARBA00022771"/>
    </source>
</evidence>
<dbReference type="AlphaFoldDB" id="A0AA39RAL5"/>
<dbReference type="Gene3D" id="3.30.40.10">
    <property type="entry name" value="Zinc/RING finger domain, C3HC4 (zinc finger)"/>
    <property type="match status" value="1"/>
</dbReference>
<dbReference type="InterPro" id="IPR019787">
    <property type="entry name" value="Znf_PHD-finger"/>
</dbReference>
<proteinExistence type="predicted"/>
<dbReference type="PROSITE" id="PS01359">
    <property type="entry name" value="ZF_PHD_1"/>
    <property type="match status" value="1"/>
</dbReference>
<dbReference type="GO" id="GO:0008270">
    <property type="term" value="F:zinc ion binding"/>
    <property type="evidence" value="ECO:0007669"/>
    <property type="project" value="UniProtKB-KW"/>
</dbReference>
<protein>
    <recommendedName>
        <fullName evidence="6">PHD-type domain-containing protein</fullName>
    </recommendedName>
</protein>
<dbReference type="Proteomes" id="UP001166286">
    <property type="component" value="Unassembled WGS sequence"/>
</dbReference>
<keyword evidence="1" id="KW-0479">Metal-binding</keyword>
<evidence type="ECO:0000256" key="4">
    <source>
        <dbReference type="PROSITE-ProRule" id="PRU00146"/>
    </source>
</evidence>
<dbReference type="InterPro" id="IPR019786">
    <property type="entry name" value="Zinc_finger_PHD-type_CS"/>
</dbReference>
<dbReference type="EMBL" id="JAFEKC020000002">
    <property type="protein sequence ID" value="KAK0516711.1"/>
    <property type="molecule type" value="Genomic_DNA"/>
</dbReference>
<feature type="region of interest" description="Disordered" evidence="5">
    <location>
        <begin position="22"/>
        <end position="47"/>
    </location>
</feature>
<comment type="caution">
    <text evidence="7">The sequence shown here is derived from an EMBL/GenBank/DDBJ whole genome shotgun (WGS) entry which is preliminary data.</text>
</comment>
<keyword evidence="2 4" id="KW-0863">Zinc-finger</keyword>
<reference evidence="7" key="1">
    <citation type="submission" date="2023-03" db="EMBL/GenBank/DDBJ databases">
        <title>Complete genome of Cladonia borealis.</title>
        <authorList>
            <person name="Park H."/>
        </authorList>
    </citation>
    <scope>NUCLEOTIDE SEQUENCE</scope>
    <source>
        <strain evidence="7">ANT050790</strain>
    </source>
</reference>
<organism evidence="7 8">
    <name type="scientific">Cladonia borealis</name>
    <dbReference type="NCBI Taxonomy" id="184061"/>
    <lineage>
        <taxon>Eukaryota</taxon>
        <taxon>Fungi</taxon>
        <taxon>Dikarya</taxon>
        <taxon>Ascomycota</taxon>
        <taxon>Pezizomycotina</taxon>
        <taxon>Lecanoromycetes</taxon>
        <taxon>OSLEUM clade</taxon>
        <taxon>Lecanoromycetidae</taxon>
        <taxon>Lecanorales</taxon>
        <taxon>Lecanorineae</taxon>
        <taxon>Cladoniaceae</taxon>
        <taxon>Cladonia</taxon>
    </lineage>
</organism>
<accession>A0AA39RAL5</accession>
<sequence length="814" mass="93870">MPPQDSSHTFSNNLTTYHAIHTGIKPPKHPVPSANSKKSSENPGGLDREGIYRVGSYGGCPKNCPPAMKIIFELVYKSQFMQISQFAAPPCEDGSKSPYDTISGYDYDMLLKKRAEDISTACNGPDLVEDLEVTWVRDMLPVFLVFDRKTEERLNSDRPFHHCLACRRHFQPGSRPIINYHQTARTRTDPIASRPEFELCENKNHFNLPNFVIKDQLRLTNKVFLTLRFGLAGPNPKKKTPIVSKAYPVFSFALWEAKKARGDPHNEAFVQTAIKVKTLLQFQRLAFNEARLSEGPQCEDVCPLVWFFSSVGSEGQLWGCFEETLPGREDYQYPMVLLWTGKITDKHNAFQLLYNIDIIRFWAEYTYKPIICTCLRRLEELRLRKTPAPLERTIWDSQIPINEANTPWLFHRRDADEATFNDAKTASTGTPLARYLSPLSSKAQRSSIDQSGSPSRKPSNKRSSNGQATKNSIPVIPASEEYNWLLDRSFGTHDHLMIRINRRGRILRPFILFDDTEWQIEITEDPNCKMILEQETLRYTPGVRTGFTCNKRSDKYLWSCRRSTLDCIYESTQFCAIIPLDKMAYCNQPVKNVEQQLFEPIEALLHVGVLLASFEAVARQWCKCQRLVNGYEPGMIQCGNARCHLQWYHKECVDLDEDDEPEPWICPDCHEIPRDEREEVEPLKLHTKYAKNIEASDQRIQSTGALLHVWHEHRWPKPKVILEAFERVLYNLDIIESSRYRIHSKGITSSLNPPRYWVPKKADPQLVKRAGPRKHQIVDLRDDEGSSEDLDNYTPDSTNDDISDVNNMFHNFHV</sequence>
<dbReference type="SUPFAM" id="SSF57903">
    <property type="entry name" value="FYVE/PHD zinc finger"/>
    <property type="match status" value="1"/>
</dbReference>
<gene>
    <name evidence="7" type="ORF">JMJ35_001314</name>
</gene>
<evidence type="ECO:0000259" key="6">
    <source>
        <dbReference type="PROSITE" id="PS50016"/>
    </source>
</evidence>
<dbReference type="PROSITE" id="PS50016">
    <property type="entry name" value="ZF_PHD_2"/>
    <property type="match status" value="1"/>
</dbReference>
<keyword evidence="3" id="KW-0862">Zinc</keyword>